<evidence type="ECO:0000313" key="8">
    <source>
        <dbReference type="EMBL" id="MUP39064.1"/>
    </source>
</evidence>
<dbReference type="Pfam" id="PF00072">
    <property type="entry name" value="Response_reg"/>
    <property type="match status" value="1"/>
</dbReference>
<dbReference type="GO" id="GO:0000155">
    <property type="term" value="F:phosphorelay sensor kinase activity"/>
    <property type="evidence" value="ECO:0007669"/>
    <property type="project" value="InterPro"/>
</dbReference>
<keyword evidence="3 4" id="KW-0597">Phosphoprotein</keyword>
<feature type="domain" description="Response regulatory" evidence="7">
    <location>
        <begin position="28"/>
        <end position="144"/>
    </location>
</feature>
<gene>
    <name evidence="9" type="ORF">DWB62_014685</name>
    <name evidence="8" type="ORF">GNY23_14685</name>
</gene>
<evidence type="ECO:0000259" key="7">
    <source>
        <dbReference type="PROSITE" id="PS50110"/>
    </source>
</evidence>
<dbReference type="InterPro" id="IPR005467">
    <property type="entry name" value="His_kinase_dom"/>
</dbReference>
<comment type="caution">
    <text evidence="8">The sequence shown here is derived from an EMBL/GenBank/DDBJ whole genome shotgun (WGS) entry which is preliminary data.</text>
</comment>
<reference evidence="8 11" key="2">
    <citation type="submission" date="2019-12" db="EMBL/GenBank/DDBJ databases">
        <title>Draft genome sequence of Labilibaculum sp. strain 44 isolated from deep waters of Black Sea.</title>
        <authorList>
            <person name="Yadav S."/>
            <person name="Villanueva L."/>
        </authorList>
    </citation>
    <scope>NUCLEOTIDE SEQUENCE [LARGE SCALE GENOMIC DNA]</scope>
    <source>
        <strain evidence="8 11">44</strain>
    </source>
</reference>
<dbReference type="PANTHER" id="PTHR43547">
    <property type="entry name" value="TWO-COMPONENT HISTIDINE KINASE"/>
    <property type="match status" value="1"/>
</dbReference>
<accession>A0A425Y2N1</accession>
<dbReference type="OrthoDB" id="9781208at2"/>
<dbReference type="InterPro" id="IPR036890">
    <property type="entry name" value="HATPase_C_sf"/>
</dbReference>
<dbReference type="PROSITE" id="PS50110">
    <property type="entry name" value="RESPONSE_REGULATORY"/>
    <property type="match status" value="1"/>
</dbReference>
<feature type="modified residue" description="4-aspartylphosphate" evidence="4">
    <location>
        <position position="77"/>
    </location>
</feature>
<dbReference type="EC" id="2.7.13.3" evidence="2"/>
<dbReference type="SMART" id="SM00448">
    <property type="entry name" value="REC"/>
    <property type="match status" value="1"/>
</dbReference>
<feature type="coiled-coil region" evidence="5">
    <location>
        <begin position="143"/>
        <end position="191"/>
    </location>
</feature>
<protein>
    <recommendedName>
        <fullName evidence="2">histidine kinase</fullName>
        <ecNumber evidence="2">2.7.13.3</ecNumber>
    </recommendedName>
</protein>
<evidence type="ECO:0000259" key="6">
    <source>
        <dbReference type="PROSITE" id="PS50109"/>
    </source>
</evidence>
<proteinExistence type="predicted"/>
<dbReference type="SUPFAM" id="SSF47384">
    <property type="entry name" value="Homodimeric domain of signal transducing histidine kinase"/>
    <property type="match status" value="1"/>
</dbReference>
<dbReference type="Pfam" id="PF02518">
    <property type="entry name" value="HATPase_c"/>
    <property type="match status" value="1"/>
</dbReference>
<dbReference type="CDD" id="cd19920">
    <property type="entry name" value="REC_PA4781-like"/>
    <property type="match status" value="1"/>
</dbReference>
<keyword evidence="10" id="KW-1185">Reference proteome</keyword>
<dbReference type="AlphaFoldDB" id="A0A425Y2N1"/>
<name>A0A425Y2N1_9BACT</name>
<organism evidence="8 11">
    <name type="scientific">Labilibaculum euxinus</name>
    <dbReference type="NCBI Taxonomy" id="2686357"/>
    <lineage>
        <taxon>Bacteria</taxon>
        <taxon>Pseudomonadati</taxon>
        <taxon>Bacteroidota</taxon>
        <taxon>Bacteroidia</taxon>
        <taxon>Marinilabiliales</taxon>
        <taxon>Marinifilaceae</taxon>
        <taxon>Labilibaculum</taxon>
    </lineage>
</organism>
<dbReference type="Proteomes" id="UP000462449">
    <property type="component" value="Unassembled WGS sequence"/>
</dbReference>
<dbReference type="Gene3D" id="3.30.565.10">
    <property type="entry name" value="Histidine kinase-like ATPase, C-terminal domain"/>
    <property type="match status" value="1"/>
</dbReference>
<dbReference type="InterPro" id="IPR003661">
    <property type="entry name" value="HisK_dim/P_dom"/>
</dbReference>
<comment type="catalytic activity">
    <reaction evidence="1">
        <text>ATP + protein L-histidine = ADP + protein N-phospho-L-histidine.</text>
        <dbReference type="EC" id="2.7.13.3"/>
    </reaction>
</comment>
<dbReference type="SUPFAM" id="SSF55874">
    <property type="entry name" value="ATPase domain of HSP90 chaperone/DNA topoisomerase II/histidine kinase"/>
    <property type="match status" value="1"/>
</dbReference>
<dbReference type="PANTHER" id="PTHR43547:SF2">
    <property type="entry name" value="HYBRID SIGNAL TRANSDUCTION HISTIDINE KINASE C"/>
    <property type="match status" value="1"/>
</dbReference>
<evidence type="ECO:0000313" key="11">
    <source>
        <dbReference type="Proteomes" id="UP000462449"/>
    </source>
</evidence>
<sequence>MLNILILTFSVSMTTDYLYNLPEMKKYQILIVDDIPDNIKVLQSILSDDSYEISYALNGKDAIMLCVAKSFDLILLDIMMPEMDGYEVCEYFKSKEKTKDIPVIFLTARVDEESIIKGFEAGAQDYVTKPFNPQELVARVNTHLDLKSKNQKLKMMNLELEERVAARTMELVESNQSLEHANHQLSTLEDAKNDFLSLMSTELREPLNGIVGFAEMLEFSIKNKTNLKYVRYIIQACEKLTGVSDMALLLSALRFDRYEMKILGISVYEVVKDSIEKLKPLIAERKIKVKVEIPKNYIIRGDEKLFGISMEKVIENAVTNAPSRSEVLVGASLEGQSVKVFVQDLGVQFTPSEVNYTFHFFELNKEDRRQDFKRFTAGLVVVKLVMDLHKAIVDVENLSEGGVRVSFQLPVY</sequence>
<dbReference type="Gene3D" id="1.10.287.130">
    <property type="match status" value="1"/>
</dbReference>
<dbReference type="InterPro" id="IPR001789">
    <property type="entry name" value="Sig_transdc_resp-reg_receiver"/>
</dbReference>
<dbReference type="Gene3D" id="3.40.50.2300">
    <property type="match status" value="1"/>
</dbReference>
<evidence type="ECO:0000313" key="10">
    <source>
        <dbReference type="Proteomes" id="UP000285951"/>
    </source>
</evidence>
<dbReference type="CDD" id="cd00082">
    <property type="entry name" value="HisKA"/>
    <property type="match status" value="1"/>
</dbReference>
<dbReference type="Pfam" id="PF00512">
    <property type="entry name" value="HisKA"/>
    <property type="match status" value="1"/>
</dbReference>
<dbReference type="PROSITE" id="PS50109">
    <property type="entry name" value="HIS_KIN"/>
    <property type="match status" value="1"/>
</dbReference>
<dbReference type="InterPro" id="IPR036097">
    <property type="entry name" value="HisK_dim/P_sf"/>
</dbReference>
<reference evidence="9 10" key="1">
    <citation type="submission" date="2019-11" db="EMBL/GenBank/DDBJ databases">
        <title>Draft genome sequence of Labilibaculum sp. strain SYP isolated from Black Sea.</title>
        <authorList>
            <person name="Yadav S."/>
            <person name="Villanueva L."/>
        </authorList>
    </citation>
    <scope>NUCLEOTIDE SEQUENCE [LARGE SCALE GENOMIC DNA]</scope>
    <source>
        <strain evidence="9 10">44</strain>
    </source>
</reference>
<dbReference type="InterPro" id="IPR011006">
    <property type="entry name" value="CheY-like_superfamily"/>
</dbReference>
<evidence type="ECO:0000256" key="2">
    <source>
        <dbReference type="ARBA" id="ARBA00012438"/>
    </source>
</evidence>
<dbReference type="SUPFAM" id="SSF52172">
    <property type="entry name" value="CheY-like"/>
    <property type="match status" value="1"/>
</dbReference>
<dbReference type="EMBL" id="QTZN02000039">
    <property type="protein sequence ID" value="MVB08269.1"/>
    <property type="molecule type" value="Genomic_DNA"/>
</dbReference>
<dbReference type="EMBL" id="WOTW01000039">
    <property type="protein sequence ID" value="MUP39064.1"/>
    <property type="molecule type" value="Genomic_DNA"/>
</dbReference>
<evidence type="ECO:0000256" key="1">
    <source>
        <dbReference type="ARBA" id="ARBA00000085"/>
    </source>
</evidence>
<evidence type="ECO:0000256" key="3">
    <source>
        <dbReference type="ARBA" id="ARBA00022553"/>
    </source>
</evidence>
<feature type="domain" description="Histidine kinase" evidence="6">
    <location>
        <begin position="198"/>
        <end position="412"/>
    </location>
</feature>
<evidence type="ECO:0000256" key="4">
    <source>
        <dbReference type="PROSITE-ProRule" id="PRU00169"/>
    </source>
</evidence>
<dbReference type="InterPro" id="IPR003594">
    <property type="entry name" value="HATPase_dom"/>
</dbReference>
<evidence type="ECO:0000256" key="5">
    <source>
        <dbReference type="SAM" id="Coils"/>
    </source>
</evidence>
<dbReference type="Proteomes" id="UP000285951">
    <property type="component" value="Unassembled WGS sequence"/>
</dbReference>
<evidence type="ECO:0000313" key="9">
    <source>
        <dbReference type="EMBL" id="MVB08269.1"/>
    </source>
</evidence>
<keyword evidence="5" id="KW-0175">Coiled coil</keyword>